<dbReference type="Proteomes" id="UP001140949">
    <property type="component" value="Unassembled WGS sequence"/>
</dbReference>
<name>A0AAX6IBR7_IRIPA</name>
<keyword evidence="2" id="KW-1185">Reference proteome</keyword>
<dbReference type="EMBL" id="JANAVB010002794">
    <property type="protein sequence ID" value="KAJ6850686.1"/>
    <property type="molecule type" value="Genomic_DNA"/>
</dbReference>
<gene>
    <name evidence="1" type="ORF">M6B38_264235</name>
</gene>
<reference evidence="1" key="1">
    <citation type="journal article" date="2023" name="GigaByte">
        <title>Genome assembly of the bearded iris, Iris pallida Lam.</title>
        <authorList>
            <person name="Bruccoleri R.E."/>
            <person name="Oakeley E.J."/>
            <person name="Faust A.M.E."/>
            <person name="Altorfer M."/>
            <person name="Dessus-Babus S."/>
            <person name="Burckhardt D."/>
            <person name="Oertli M."/>
            <person name="Naumann U."/>
            <person name="Petersen F."/>
            <person name="Wong J."/>
        </authorList>
    </citation>
    <scope>NUCLEOTIDE SEQUENCE</scope>
    <source>
        <strain evidence="1">GSM-AAB239-AS_SAM_17_03QT</strain>
    </source>
</reference>
<protein>
    <submittedName>
        <fullName evidence="1">Uncharacterized protein</fullName>
    </submittedName>
</protein>
<dbReference type="AlphaFoldDB" id="A0AAX6IBR7"/>
<organism evidence="1 2">
    <name type="scientific">Iris pallida</name>
    <name type="common">Sweet iris</name>
    <dbReference type="NCBI Taxonomy" id="29817"/>
    <lineage>
        <taxon>Eukaryota</taxon>
        <taxon>Viridiplantae</taxon>
        <taxon>Streptophyta</taxon>
        <taxon>Embryophyta</taxon>
        <taxon>Tracheophyta</taxon>
        <taxon>Spermatophyta</taxon>
        <taxon>Magnoliopsida</taxon>
        <taxon>Liliopsida</taxon>
        <taxon>Asparagales</taxon>
        <taxon>Iridaceae</taxon>
        <taxon>Iridoideae</taxon>
        <taxon>Irideae</taxon>
        <taxon>Iris</taxon>
    </lineage>
</organism>
<comment type="caution">
    <text evidence="1">The sequence shown here is derived from an EMBL/GenBank/DDBJ whole genome shotgun (WGS) entry which is preliminary data.</text>
</comment>
<evidence type="ECO:0000313" key="1">
    <source>
        <dbReference type="EMBL" id="KAJ6850686.1"/>
    </source>
</evidence>
<sequence>MYSPRRFYSEYFVSFDDVASSSDDEQSFCFPGDLPCSSGERAGAFLSVFVVQEALVAEQLRNWGRRSLLGLTGLTGVS</sequence>
<accession>A0AAX6IBR7</accession>
<proteinExistence type="predicted"/>
<evidence type="ECO:0000313" key="2">
    <source>
        <dbReference type="Proteomes" id="UP001140949"/>
    </source>
</evidence>
<reference evidence="1" key="2">
    <citation type="submission" date="2023-04" db="EMBL/GenBank/DDBJ databases">
        <authorList>
            <person name="Bruccoleri R.E."/>
            <person name="Oakeley E.J."/>
            <person name="Faust A.-M."/>
            <person name="Dessus-Babus S."/>
            <person name="Altorfer M."/>
            <person name="Burckhardt D."/>
            <person name="Oertli M."/>
            <person name="Naumann U."/>
            <person name="Petersen F."/>
            <person name="Wong J."/>
        </authorList>
    </citation>
    <scope>NUCLEOTIDE SEQUENCE</scope>
    <source>
        <strain evidence="1">GSM-AAB239-AS_SAM_17_03QT</strain>
        <tissue evidence="1">Leaf</tissue>
    </source>
</reference>